<dbReference type="AlphaFoldDB" id="A0A1Y2IC40"/>
<protein>
    <submittedName>
        <fullName evidence="2">NAD-P-binding protein</fullName>
    </submittedName>
</protein>
<dbReference type="Proteomes" id="UP000193067">
    <property type="component" value="Unassembled WGS sequence"/>
</dbReference>
<proteinExistence type="predicted"/>
<gene>
    <name evidence="2" type="ORF">PYCCODRAFT_1439446</name>
</gene>
<dbReference type="Gene3D" id="3.40.50.720">
    <property type="entry name" value="NAD(P)-binding Rossmann-like Domain"/>
    <property type="match status" value="1"/>
</dbReference>
<dbReference type="PANTHER" id="PTHR48079:SF6">
    <property type="entry name" value="NAD(P)-BINDING DOMAIN-CONTAINING PROTEIN-RELATED"/>
    <property type="match status" value="1"/>
</dbReference>
<name>A0A1Y2IC40_TRAC3</name>
<accession>A0A1Y2IC40</accession>
<dbReference type="EMBL" id="KZ084140">
    <property type="protein sequence ID" value="OSC98263.1"/>
    <property type="molecule type" value="Genomic_DNA"/>
</dbReference>
<dbReference type="GO" id="GO:0051287">
    <property type="term" value="F:NAD binding"/>
    <property type="evidence" value="ECO:0007669"/>
    <property type="project" value="InterPro"/>
</dbReference>
<dbReference type="PANTHER" id="PTHR48079">
    <property type="entry name" value="PROTEIN YEEZ"/>
    <property type="match status" value="1"/>
</dbReference>
<dbReference type="SUPFAM" id="SSF51735">
    <property type="entry name" value="NAD(P)-binding Rossmann-fold domains"/>
    <property type="match status" value="1"/>
</dbReference>
<dbReference type="InterPro" id="IPR000534">
    <property type="entry name" value="Semialdehyde_DH_NAD-bd"/>
</dbReference>
<dbReference type="GO" id="GO:1901607">
    <property type="term" value="P:alpha-amino acid biosynthetic process"/>
    <property type="evidence" value="ECO:0007669"/>
    <property type="project" value="UniProtKB-ARBA"/>
</dbReference>
<dbReference type="GO" id="GO:0004029">
    <property type="term" value="F:aldehyde dehydrogenase (NAD+) activity"/>
    <property type="evidence" value="ECO:0007669"/>
    <property type="project" value="TreeGrafter"/>
</dbReference>
<dbReference type="InterPro" id="IPR036291">
    <property type="entry name" value="NAD(P)-bd_dom_sf"/>
</dbReference>
<evidence type="ECO:0000259" key="1">
    <source>
        <dbReference type="SMART" id="SM00859"/>
    </source>
</evidence>
<organism evidence="2 3">
    <name type="scientific">Trametes coccinea (strain BRFM310)</name>
    <name type="common">Pycnoporus coccineus</name>
    <dbReference type="NCBI Taxonomy" id="1353009"/>
    <lineage>
        <taxon>Eukaryota</taxon>
        <taxon>Fungi</taxon>
        <taxon>Dikarya</taxon>
        <taxon>Basidiomycota</taxon>
        <taxon>Agaricomycotina</taxon>
        <taxon>Agaricomycetes</taxon>
        <taxon>Polyporales</taxon>
        <taxon>Polyporaceae</taxon>
        <taxon>Trametes</taxon>
    </lineage>
</organism>
<dbReference type="OrthoDB" id="10262413at2759"/>
<dbReference type="InterPro" id="IPR016040">
    <property type="entry name" value="NAD(P)-bd_dom"/>
</dbReference>
<dbReference type="STRING" id="1353009.A0A1Y2IC40"/>
<dbReference type="InterPro" id="IPR051783">
    <property type="entry name" value="NAD(P)-dependent_oxidoreduct"/>
</dbReference>
<sequence>MSASDSKLKIFFTGATGYIGGSVLQRLIQHPKASTFEITALVRSAEKAKALKEKFGVNAVVGSYAERDKLETLAGDADVVFSCADADDLAAVQAFIQGMKGHKERTGKRPLFIHTSGTGVLTDHANGRYASDKIYHDSRLEEMESLPDTQLHRNVDLAIIAADKNGWLYSYIVTPSTIYGLARGPLFDSGLANRHSAQIPGLIKASLARGRGGVVGEGKPIWNDVHVDDLAEFYALLFDKVVDDPEGAPHGRTGIYLLENGEHTWYDISKAIAEAMVALGLSSSDQPTPFTDEEMARFFGSVENGYQQVGQNSRGRGEQARALGWKPKYSTEDMLKSIKPEVEAILKEQQTVR</sequence>
<dbReference type="GO" id="GO:0005737">
    <property type="term" value="C:cytoplasm"/>
    <property type="evidence" value="ECO:0007669"/>
    <property type="project" value="TreeGrafter"/>
</dbReference>
<evidence type="ECO:0000313" key="3">
    <source>
        <dbReference type="Proteomes" id="UP000193067"/>
    </source>
</evidence>
<keyword evidence="3" id="KW-1185">Reference proteome</keyword>
<reference evidence="2 3" key="1">
    <citation type="journal article" date="2015" name="Biotechnol. Biofuels">
        <title>Enhanced degradation of softwood versus hardwood by the white-rot fungus Pycnoporus coccineus.</title>
        <authorList>
            <person name="Couturier M."/>
            <person name="Navarro D."/>
            <person name="Chevret D."/>
            <person name="Henrissat B."/>
            <person name="Piumi F."/>
            <person name="Ruiz-Duenas F.J."/>
            <person name="Martinez A.T."/>
            <person name="Grigoriev I.V."/>
            <person name="Riley R."/>
            <person name="Lipzen A."/>
            <person name="Berrin J.G."/>
            <person name="Master E.R."/>
            <person name="Rosso M.N."/>
        </authorList>
    </citation>
    <scope>NUCLEOTIDE SEQUENCE [LARGE SCALE GENOMIC DNA]</scope>
    <source>
        <strain evidence="2 3">BRFM310</strain>
    </source>
</reference>
<dbReference type="SMART" id="SM00859">
    <property type="entry name" value="Semialdhyde_dh"/>
    <property type="match status" value="1"/>
</dbReference>
<dbReference type="Pfam" id="PF13460">
    <property type="entry name" value="NAD_binding_10"/>
    <property type="match status" value="1"/>
</dbReference>
<feature type="domain" description="Semialdehyde dehydrogenase NAD-binding" evidence="1">
    <location>
        <begin position="9"/>
        <end position="109"/>
    </location>
</feature>
<evidence type="ECO:0000313" key="2">
    <source>
        <dbReference type="EMBL" id="OSC98263.1"/>
    </source>
</evidence>